<dbReference type="CDD" id="cd06173">
    <property type="entry name" value="MFS_MefA_like"/>
    <property type="match status" value="1"/>
</dbReference>
<keyword evidence="3" id="KW-1003">Cell membrane</keyword>
<dbReference type="PANTHER" id="PTHR23513:SF11">
    <property type="entry name" value="STAPHYLOFERRIN A TRANSPORTER"/>
    <property type="match status" value="1"/>
</dbReference>
<keyword evidence="4 7" id="KW-0812">Transmembrane</keyword>
<evidence type="ECO:0008006" key="10">
    <source>
        <dbReference type="Google" id="ProtNLM"/>
    </source>
</evidence>
<dbReference type="Gene3D" id="1.20.1250.20">
    <property type="entry name" value="MFS general substrate transporter like domains"/>
    <property type="match status" value="1"/>
</dbReference>
<comment type="subcellular location">
    <subcellularLocation>
        <location evidence="1">Cell membrane</location>
        <topology evidence="1">Multi-pass membrane protein</topology>
    </subcellularLocation>
</comment>
<evidence type="ECO:0000256" key="5">
    <source>
        <dbReference type="ARBA" id="ARBA00022989"/>
    </source>
</evidence>
<evidence type="ECO:0000256" key="7">
    <source>
        <dbReference type="SAM" id="Phobius"/>
    </source>
</evidence>
<feature type="transmembrane region" description="Helical" evidence="7">
    <location>
        <begin position="44"/>
        <end position="65"/>
    </location>
</feature>
<comment type="caution">
    <text evidence="8">The sequence shown here is derived from an EMBL/GenBank/DDBJ whole genome shotgun (WGS) entry which is preliminary data.</text>
</comment>
<dbReference type="Proteomes" id="UP000466794">
    <property type="component" value="Unassembled WGS sequence"/>
</dbReference>
<evidence type="ECO:0000313" key="8">
    <source>
        <dbReference type="EMBL" id="MVU81745.1"/>
    </source>
</evidence>
<feature type="transmembrane region" description="Helical" evidence="7">
    <location>
        <begin position="286"/>
        <end position="302"/>
    </location>
</feature>
<keyword evidence="5 7" id="KW-1133">Transmembrane helix</keyword>
<feature type="transmembrane region" description="Helical" evidence="7">
    <location>
        <begin position="219"/>
        <end position="242"/>
    </location>
</feature>
<feature type="transmembrane region" description="Helical" evidence="7">
    <location>
        <begin position="348"/>
        <end position="365"/>
    </location>
</feature>
<organism evidence="8 9">
    <name type="scientific">Nocardia terrae</name>
    <dbReference type="NCBI Taxonomy" id="2675851"/>
    <lineage>
        <taxon>Bacteria</taxon>
        <taxon>Bacillati</taxon>
        <taxon>Actinomycetota</taxon>
        <taxon>Actinomycetes</taxon>
        <taxon>Mycobacteriales</taxon>
        <taxon>Nocardiaceae</taxon>
        <taxon>Nocardia</taxon>
    </lineage>
</organism>
<dbReference type="GO" id="GO:0005886">
    <property type="term" value="C:plasma membrane"/>
    <property type="evidence" value="ECO:0007669"/>
    <property type="project" value="UniProtKB-SubCell"/>
</dbReference>
<dbReference type="EMBL" id="WRPP01000007">
    <property type="protein sequence ID" value="MVU81745.1"/>
    <property type="molecule type" value="Genomic_DNA"/>
</dbReference>
<evidence type="ECO:0000313" key="9">
    <source>
        <dbReference type="Proteomes" id="UP000466794"/>
    </source>
</evidence>
<dbReference type="SUPFAM" id="SSF103473">
    <property type="entry name" value="MFS general substrate transporter"/>
    <property type="match status" value="1"/>
</dbReference>
<evidence type="ECO:0000256" key="1">
    <source>
        <dbReference type="ARBA" id="ARBA00004651"/>
    </source>
</evidence>
<reference evidence="8 9" key="1">
    <citation type="submission" date="2019-12" db="EMBL/GenBank/DDBJ databases">
        <title>Nocardia sp. nov. ET3-3 isolated from soil.</title>
        <authorList>
            <person name="Kanchanasin P."/>
            <person name="Tanasupawat S."/>
            <person name="Yuki M."/>
            <person name="Kudo T."/>
        </authorList>
    </citation>
    <scope>NUCLEOTIDE SEQUENCE [LARGE SCALE GENOMIC DNA]</scope>
    <source>
        <strain evidence="8 9">ET3-3</strain>
    </source>
</reference>
<proteinExistence type="predicted"/>
<evidence type="ECO:0000256" key="3">
    <source>
        <dbReference type="ARBA" id="ARBA00022475"/>
    </source>
</evidence>
<feature type="transmembrane region" description="Helical" evidence="7">
    <location>
        <begin position="371"/>
        <end position="393"/>
    </location>
</feature>
<name>A0A7K1V518_9NOCA</name>
<feature type="transmembrane region" description="Helical" evidence="7">
    <location>
        <begin position="85"/>
        <end position="117"/>
    </location>
</feature>
<sequence>MPMLTLLRRPRILAIWSAQLLSVLGDRFYGLAVMWLALERSGPIAMGAVAIAESVPFIVIGAFGAHLLQRCAEFRTLATIDGGRILLVAAIPLLWTLGGTVAMLATAALLGALAAIFDPSLGALVPDLVDEAERPTLVAAMDLNGRIARIAGPALAGVLLLVVPVPTLFIVDAMTFAISVAALLYLATVTGARRPTTAASQPSAQPASVRVLVREQPTLGVAFVVHAAGLFLNALPAIGLPLLLVHQIGAGPSAYGWVLTTTGAAGLAGNLITARIRPTPAFLRRFCLSWAAAGLALIATGASHTLALVLLFAALSGIITPFIAITLGTQFAAYPQAARLRLLTVNNTVMRAAGTAGMAIIPVLIASAPALGFILGGSALAVIATVAWVFSVATGR</sequence>
<evidence type="ECO:0000256" key="6">
    <source>
        <dbReference type="ARBA" id="ARBA00023136"/>
    </source>
</evidence>
<feature type="transmembrane region" description="Helical" evidence="7">
    <location>
        <begin position="254"/>
        <end position="274"/>
    </location>
</feature>
<dbReference type="InterPro" id="IPR036259">
    <property type="entry name" value="MFS_trans_sf"/>
</dbReference>
<dbReference type="InterPro" id="IPR010290">
    <property type="entry name" value="TM_effector"/>
</dbReference>
<feature type="transmembrane region" description="Helical" evidence="7">
    <location>
        <begin position="12"/>
        <end position="38"/>
    </location>
</feature>
<accession>A0A7K1V518</accession>
<dbReference type="Pfam" id="PF05977">
    <property type="entry name" value="MFS_3"/>
    <property type="match status" value="1"/>
</dbReference>
<evidence type="ECO:0000256" key="4">
    <source>
        <dbReference type="ARBA" id="ARBA00022692"/>
    </source>
</evidence>
<feature type="transmembrane region" description="Helical" evidence="7">
    <location>
        <begin position="308"/>
        <end position="327"/>
    </location>
</feature>
<keyword evidence="9" id="KW-1185">Reference proteome</keyword>
<dbReference type="AlphaFoldDB" id="A0A7K1V518"/>
<keyword evidence="2" id="KW-0813">Transport</keyword>
<evidence type="ECO:0000256" key="2">
    <source>
        <dbReference type="ARBA" id="ARBA00022448"/>
    </source>
</evidence>
<protein>
    <recommendedName>
        <fullName evidence="10">MFS transporter</fullName>
    </recommendedName>
</protein>
<dbReference type="PANTHER" id="PTHR23513">
    <property type="entry name" value="INTEGRAL MEMBRANE EFFLUX PROTEIN-RELATED"/>
    <property type="match status" value="1"/>
</dbReference>
<feature type="transmembrane region" description="Helical" evidence="7">
    <location>
        <begin position="154"/>
        <end position="187"/>
    </location>
</feature>
<keyword evidence="6 7" id="KW-0472">Membrane</keyword>
<gene>
    <name evidence="8" type="ORF">GPX89_31475</name>
</gene>